<organism evidence="2 3">
    <name type="scientific">Streptomyces ehimensis</name>
    <dbReference type="NCBI Taxonomy" id="68195"/>
    <lineage>
        <taxon>Bacteria</taxon>
        <taxon>Bacillati</taxon>
        <taxon>Actinomycetota</taxon>
        <taxon>Actinomycetes</taxon>
        <taxon>Kitasatosporales</taxon>
        <taxon>Streptomycetaceae</taxon>
        <taxon>Streptomyces</taxon>
    </lineage>
</organism>
<comment type="caution">
    <text evidence="2">The sequence shown here is derived from an EMBL/GenBank/DDBJ whole genome shotgun (WGS) entry which is preliminary data.</text>
</comment>
<evidence type="ECO:0008006" key="4">
    <source>
        <dbReference type="Google" id="ProtNLM"/>
    </source>
</evidence>
<sequence length="167" mass="17489">MTAAARPPFDRTSPVPAPAGAGGGAARTPEGGHRPAMPENGSPLRTEFDFELPHGYVDGSGTVHRQGSMRLATARDELSPLIDQRVRENPAYLGVVLLSLVVTRLGTVTDIHAGVVERLFAQDLAYLQDFYRRINGLDSGHGAVACPSCGTAFALPASAPGGRLGET</sequence>
<keyword evidence="3" id="KW-1185">Reference proteome</keyword>
<feature type="region of interest" description="Disordered" evidence="1">
    <location>
        <begin position="1"/>
        <end position="45"/>
    </location>
</feature>
<dbReference type="Proteomes" id="UP001595990">
    <property type="component" value="Unassembled WGS sequence"/>
</dbReference>
<evidence type="ECO:0000313" key="2">
    <source>
        <dbReference type="EMBL" id="MFC4516512.1"/>
    </source>
</evidence>
<accession>A0ABV9BQX1</accession>
<reference evidence="3" key="1">
    <citation type="journal article" date="2019" name="Int. J. Syst. Evol. Microbiol.">
        <title>The Global Catalogue of Microorganisms (GCM) 10K type strain sequencing project: providing services to taxonomists for standard genome sequencing and annotation.</title>
        <authorList>
            <consortium name="The Broad Institute Genomics Platform"/>
            <consortium name="The Broad Institute Genome Sequencing Center for Infectious Disease"/>
            <person name="Wu L."/>
            <person name="Ma J."/>
        </authorList>
    </citation>
    <scope>NUCLEOTIDE SEQUENCE [LARGE SCALE GENOMIC DNA]</scope>
    <source>
        <strain evidence="3">CECT 8064</strain>
    </source>
</reference>
<dbReference type="EMBL" id="JBHSFS010000014">
    <property type="protein sequence ID" value="MFC4516512.1"/>
    <property type="molecule type" value="Genomic_DNA"/>
</dbReference>
<evidence type="ECO:0000313" key="3">
    <source>
        <dbReference type="Proteomes" id="UP001595990"/>
    </source>
</evidence>
<protein>
    <recommendedName>
        <fullName evidence="4">Secreted protein</fullName>
    </recommendedName>
</protein>
<name>A0ABV9BQX1_9ACTN</name>
<evidence type="ECO:0000256" key="1">
    <source>
        <dbReference type="SAM" id="MobiDB-lite"/>
    </source>
</evidence>
<proteinExistence type="predicted"/>
<dbReference type="RefSeq" id="WP_397614409.1">
    <property type="nucleotide sequence ID" value="NZ_JBHSFS010000014.1"/>
</dbReference>
<gene>
    <name evidence="2" type="ORF">ACFPEN_26720</name>
</gene>